<organism evidence="3 4">
    <name type="scientific">Phytophthora palmivora</name>
    <dbReference type="NCBI Taxonomy" id="4796"/>
    <lineage>
        <taxon>Eukaryota</taxon>
        <taxon>Sar</taxon>
        <taxon>Stramenopiles</taxon>
        <taxon>Oomycota</taxon>
        <taxon>Peronosporomycetes</taxon>
        <taxon>Peronosporales</taxon>
        <taxon>Peronosporaceae</taxon>
        <taxon>Phytophthora</taxon>
    </lineage>
</organism>
<proteinExistence type="predicted"/>
<dbReference type="SUPFAM" id="SSF58022">
    <property type="entry name" value="XRCC4, C-terminal oligomerization domain"/>
    <property type="match status" value="1"/>
</dbReference>
<sequence length="278" mass="31253">MERSEFAMKFCSIQFTVSEDVNTWRELLHQVATKQREDQELSSNKENRLQQLETLLSQKEALLEAALTAKQKTEDKLVQGFCVVLNAKKDEIKRLQDEVESAQEMQRYGMKPAAKRKAAVMKKTKKMGARLKQNVEEEDEMSEGSSRESGDDIATENEEEDSKRKRAKNEALKAYSQLPANLRSSSVQISSAEDLLSSMDDIIKGEEDDNEAMQRGDNSHDVKLEPLSSPGSLRRSSAVLKIEPTAPPKPVPKPPRPTPPSVDEAMDSEEEDILDMLS</sequence>
<dbReference type="GO" id="GO:0032807">
    <property type="term" value="C:DNA ligase IV complex"/>
    <property type="evidence" value="ECO:0007669"/>
    <property type="project" value="TreeGrafter"/>
</dbReference>
<reference evidence="3 4" key="1">
    <citation type="journal article" date="2017" name="Genome Biol. Evol.">
        <title>Phytophthora megakarya and P. palmivora, closely related causal agents of cacao black pod rot, underwent increases in genome sizes and gene numbers by different mechanisms.</title>
        <authorList>
            <person name="Ali S.S."/>
            <person name="Shao J."/>
            <person name="Lary D.J."/>
            <person name="Kronmiller B."/>
            <person name="Shen D."/>
            <person name="Strem M.D."/>
            <person name="Amoako-Attah I."/>
            <person name="Akrofi A.Y."/>
            <person name="Begoude B.A."/>
            <person name="Ten Hoopen G.M."/>
            <person name="Coulibaly K."/>
            <person name="Kebe B.I."/>
            <person name="Melnick R.L."/>
            <person name="Guiltinan M.J."/>
            <person name="Tyler B.M."/>
            <person name="Meinhardt L.W."/>
            <person name="Bailey B.A."/>
        </authorList>
    </citation>
    <scope>NUCLEOTIDE SEQUENCE [LARGE SCALE GENOMIC DNA]</scope>
    <source>
        <strain evidence="4">sbr112.9</strain>
    </source>
</reference>
<protein>
    <submittedName>
        <fullName evidence="3">Uncharacterized protein</fullName>
    </submittedName>
</protein>
<dbReference type="EMBL" id="NCKW01011382">
    <property type="protein sequence ID" value="POM63613.1"/>
    <property type="molecule type" value="Genomic_DNA"/>
</dbReference>
<dbReference type="GO" id="GO:0010165">
    <property type="term" value="P:response to X-ray"/>
    <property type="evidence" value="ECO:0007669"/>
    <property type="project" value="TreeGrafter"/>
</dbReference>
<dbReference type="PANTHER" id="PTHR28559">
    <property type="entry name" value="DNA REPAIR PROTEIN XRCC4"/>
    <property type="match status" value="1"/>
</dbReference>
<name>A0A2P4XDI5_9STRA</name>
<dbReference type="Proteomes" id="UP000237271">
    <property type="component" value="Unassembled WGS sequence"/>
</dbReference>
<comment type="caution">
    <text evidence="3">The sequence shown here is derived from an EMBL/GenBank/DDBJ whole genome shotgun (WGS) entry which is preliminary data.</text>
</comment>
<accession>A0A2P4XDI5</accession>
<feature type="region of interest" description="Disordered" evidence="2">
    <location>
        <begin position="121"/>
        <end position="187"/>
    </location>
</feature>
<feature type="region of interest" description="Disordered" evidence="2">
    <location>
        <begin position="200"/>
        <end position="278"/>
    </location>
</feature>
<dbReference type="GO" id="GO:0006303">
    <property type="term" value="P:double-strand break repair via nonhomologous end joining"/>
    <property type="evidence" value="ECO:0007669"/>
    <property type="project" value="TreeGrafter"/>
</dbReference>
<dbReference type="PANTHER" id="PTHR28559:SF1">
    <property type="entry name" value="DNA REPAIR PROTEIN XRCC4"/>
    <property type="match status" value="1"/>
</dbReference>
<feature type="compositionally biased region" description="Polar residues" evidence="2">
    <location>
        <begin position="178"/>
        <end position="187"/>
    </location>
</feature>
<dbReference type="GO" id="GO:0003677">
    <property type="term" value="F:DNA binding"/>
    <property type="evidence" value="ECO:0007669"/>
    <property type="project" value="InterPro"/>
</dbReference>
<dbReference type="Gene3D" id="1.20.5.370">
    <property type="match status" value="1"/>
</dbReference>
<keyword evidence="4" id="KW-1185">Reference proteome</keyword>
<dbReference type="InterPro" id="IPR014751">
    <property type="entry name" value="XRCC4-like_C"/>
</dbReference>
<evidence type="ECO:0000313" key="3">
    <source>
        <dbReference type="EMBL" id="POM63613.1"/>
    </source>
</evidence>
<feature type="compositionally biased region" description="Basic and acidic residues" evidence="2">
    <location>
        <begin position="212"/>
        <end position="224"/>
    </location>
</feature>
<keyword evidence="1" id="KW-0175">Coiled coil</keyword>
<feature type="compositionally biased region" description="Acidic residues" evidence="2">
    <location>
        <begin position="264"/>
        <end position="278"/>
    </location>
</feature>
<dbReference type="GO" id="GO:0006310">
    <property type="term" value="P:DNA recombination"/>
    <property type="evidence" value="ECO:0007669"/>
    <property type="project" value="InterPro"/>
</dbReference>
<feature type="compositionally biased region" description="Acidic residues" evidence="2">
    <location>
        <begin position="151"/>
        <end position="160"/>
    </location>
</feature>
<gene>
    <name evidence="3" type="ORF">PHPALM_20958</name>
</gene>
<feature type="coiled-coil region" evidence="1">
    <location>
        <begin position="42"/>
        <end position="105"/>
    </location>
</feature>
<dbReference type="InterPro" id="IPR010585">
    <property type="entry name" value="DNA_repair_prot_XRCC4"/>
</dbReference>
<feature type="compositionally biased region" description="Low complexity" evidence="2">
    <location>
        <begin position="226"/>
        <end position="237"/>
    </location>
</feature>
<evidence type="ECO:0000256" key="2">
    <source>
        <dbReference type="SAM" id="MobiDB-lite"/>
    </source>
</evidence>
<dbReference type="GO" id="GO:0005958">
    <property type="term" value="C:DNA-dependent protein kinase-DNA ligase 4 complex"/>
    <property type="evidence" value="ECO:0007669"/>
    <property type="project" value="TreeGrafter"/>
</dbReference>
<dbReference type="AlphaFoldDB" id="A0A2P4XDI5"/>
<feature type="compositionally biased region" description="Pro residues" evidence="2">
    <location>
        <begin position="245"/>
        <end position="260"/>
    </location>
</feature>
<evidence type="ECO:0000313" key="4">
    <source>
        <dbReference type="Proteomes" id="UP000237271"/>
    </source>
</evidence>
<dbReference type="OrthoDB" id="68141at2759"/>
<evidence type="ECO:0000256" key="1">
    <source>
        <dbReference type="SAM" id="Coils"/>
    </source>
</evidence>